<evidence type="ECO:0000256" key="5">
    <source>
        <dbReference type="ARBA" id="ARBA00023163"/>
    </source>
</evidence>
<evidence type="ECO:0000256" key="8">
    <source>
        <dbReference type="PROSITE-ProRule" id="PRU00108"/>
    </source>
</evidence>
<evidence type="ECO:0000259" key="12">
    <source>
        <dbReference type="PROSITE" id="PS50071"/>
    </source>
</evidence>
<dbReference type="InterPro" id="IPR001356">
    <property type="entry name" value="HD"/>
</dbReference>
<dbReference type="Pfam" id="PF02183">
    <property type="entry name" value="HALZ"/>
    <property type="match status" value="1"/>
</dbReference>
<keyword evidence="6 8" id="KW-0539">Nucleus</keyword>
<dbReference type="SUPFAM" id="SSF46689">
    <property type="entry name" value="Homeodomain-like"/>
    <property type="match status" value="1"/>
</dbReference>
<evidence type="ECO:0000256" key="7">
    <source>
        <dbReference type="ARBA" id="ARBA00025748"/>
    </source>
</evidence>
<sequence>MQQMPHLEIGLHEPSTMLKAICTLLDAHAIGGGLGDHMMTVVGCGDKRPFSSYPGASTFAGSPGEADQGGDEDGGGDFSLHNVEKKRRLTFEQVRSLERNFELENKLEPERKMQLSKELGLQPRQVAVWFQNRRARWKTKQLERDYEVLSVAYNRLKAEFEAIVQEKDRLKSEVDGSTQKVVDQEPEQSTSADSNSSDILNVTDSPRTVNNCTTTHPPSSSILVIPTLDQQQQLQTATNNESVAQAESASFVVDSSLLDGVDDDDLCGAAGHVMLSPQAVYQRPPMSIKLEDDCSNSSYPTAADDHSCIYFLSQLDDKTGATPWWDWS</sequence>
<feature type="domain" description="Homeobox" evidence="12">
    <location>
        <begin position="80"/>
        <end position="140"/>
    </location>
</feature>
<evidence type="ECO:0000256" key="11">
    <source>
        <dbReference type="SAM" id="MobiDB-lite"/>
    </source>
</evidence>
<dbReference type="PRINTS" id="PR00031">
    <property type="entry name" value="HTHREPRESSR"/>
</dbReference>
<feature type="compositionally biased region" description="Polar residues" evidence="11">
    <location>
        <begin position="175"/>
        <end position="220"/>
    </location>
</feature>
<feature type="coiled-coil region" evidence="10">
    <location>
        <begin position="139"/>
        <end position="173"/>
    </location>
</feature>
<gene>
    <name evidence="13" type="ORF">CSSPTR1EN2_LOCUS14442</name>
</gene>
<dbReference type="EMBL" id="OZ019895">
    <property type="protein sequence ID" value="CAK9219353.1"/>
    <property type="molecule type" value="Genomic_DNA"/>
</dbReference>
<evidence type="ECO:0000256" key="9">
    <source>
        <dbReference type="RuleBase" id="RU000682"/>
    </source>
</evidence>
<dbReference type="InterPro" id="IPR045224">
    <property type="entry name" value="HDZip_class_I_plant"/>
</dbReference>
<name>A0ABP0UES3_9BRYO</name>
<keyword evidence="5" id="KW-0804">Transcription</keyword>
<dbReference type="SMART" id="SM00389">
    <property type="entry name" value="HOX"/>
    <property type="match status" value="1"/>
</dbReference>
<keyword evidence="10" id="KW-0175">Coiled coil</keyword>
<keyword evidence="3 8" id="KW-0238">DNA-binding</keyword>
<evidence type="ECO:0000256" key="4">
    <source>
        <dbReference type="ARBA" id="ARBA00023155"/>
    </source>
</evidence>
<dbReference type="InterPro" id="IPR009057">
    <property type="entry name" value="Homeodomain-like_sf"/>
</dbReference>
<protein>
    <recommendedName>
        <fullName evidence="12">Homeobox domain-containing protein</fullName>
    </recommendedName>
</protein>
<evidence type="ECO:0000313" key="13">
    <source>
        <dbReference type="EMBL" id="CAK9219353.1"/>
    </source>
</evidence>
<feature type="region of interest" description="Disordered" evidence="11">
    <location>
        <begin position="55"/>
        <end position="79"/>
    </location>
</feature>
<proteinExistence type="inferred from homology"/>
<dbReference type="PANTHER" id="PTHR24326">
    <property type="entry name" value="HOMEOBOX-LEUCINE ZIPPER PROTEIN"/>
    <property type="match status" value="1"/>
</dbReference>
<dbReference type="CDD" id="cd00086">
    <property type="entry name" value="homeodomain"/>
    <property type="match status" value="1"/>
</dbReference>
<keyword evidence="4 8" id="KW-0371">Homeobox</keyword>
<keyword evidence="2" id="KW-0805">Transcription regulation</keyword>
<comment type="subcellular location">
    <subcellularLocation>
        <location evidence="1 8 9">Nucleus</location>
    </subcellularLocation>
</comment>
<dbReference type="PROSITE" id="PS00027">
    <property type="entry name" value="HOMEOBOX_1"/>
    <property type="match status" value="1"/>
</dbReference>
<dbReference type="PANTHER" id="PTHR24326:SF606">
    <property type="entry name" value="HOMEOBOX-LEUCINE ZIPPER PROTEIN ATHB-54"/>
    <property type="match status" value="1"/>
</dbReference>
<evidence type="ECO:0000256" key="2">
    <source>
        <dbReference type="ARBA" id="ARBA00023015"/>
    </source>
</evidence>
<evidence type="ECO:0000256" key="6">
    <source>
        <dbReference type="ARBA" id="ARBA00023242"/>
    </source>
</evidence>
<dbReference type="Proteomes" id="UP001497512">
    <property type="component" value="Chromosome 3"/>
</dbReference>
<organism evidence="13 14">
    <name type="scientific">Sphagnum troendelagicum</name>
    <dbReference type="NCBI Taxonomy" id="128251"/>
    <lineage>
        <taxon>Eukaryota</taxon>
        <taxon>Viridiplantae</taxon>
        <taxon>Streptophyta</taxon>
        <taxon>Embryophyta</taxon>
        <taxon>Bryophyta</taxon>
        <taxon>Sphagnophytina</taxon>
        <taxon>Sphagnopsida</taxon>
        <taxon>Sphagnales</taxon>
        <taxon>Sphagnaceae</taxon>
        <taxon>Sphagnum</taxon>
    </lineage>
</organism>
<feature type="region of interest" description="Disordered" evidence="11">
    <location>
        <begin position="173"/>
        <end position="220"/>
    </location>
</feature>
<dbReference type="Gene3D" id="1.10.10.60">
    <property type="entry name" value="Homeodomain-like"/>
    <property type="match status" value="1"/>
</dbReference>
<dbReference type="PROSITE" id="PS50071">
    <property type="entry name" value="HOMEOBOX_2"/>
    <property type="match status" value="1"/>
</dbReference>
<dbReference type="InterPro" id="IPR017970">
    <property type="entry name" value="Homeobox_CS"/>
</dbReference>
<evidence type="ECO:0000256" key="1">
    <source>
        <dbReference type="ARBA" id="ARBA00004123"/>
    </source>
</evidence>
<evidence type="ECO:0000256" key="3">
    <source>
        <dbReference type="ARBA" id="ARBA00023125"/>
    </source>
</evidence>
<accession>A0ABP0UES3</accession>
<evidence type="ECO:0000313" key="14">
    <source>
        <dbReference type="Proteomes" id="UP001497512"/>
    </source>
</evidence>
<reference evidence="13" key="1">
    <citation type="submission" date="2024-02" db="EMBL/GenBank/DDBJ databases">
        <authorList>
            <consortium name="ELIXIR-Norway"/>
            <consortium name="Elixir Norway"/>
        </authorList>
    </citation>
    <scope>NUCLEOTIDE SEQUENCE</scope>
</reference>
<dbReference type="Pfam" id="PF00046">
    <property type="entry name" value="Homeodomain"/>
    <property type="match status" value="1"/>
</dbReference>
<keyword evidence="14" id="KW-1185">Reference proteome</keyword>
<dbReference type="InterPro" id="IPR003106">
    <property type="entry name" value="Leu_zip_homeo"/>
</dbReference>
<dbReference type="InterPro" id="IPR000047">
    <property type="entry name" value="HTH_motif"/>
</dbReference>
<feature type="DNA-binding region" description="Homeobox" evidence="8">
    <location>
        <begin position="82"/>
        <end position="141"/>
    </location>
</feature>
<evidence type="ECO:0000256" key="10">
    <source>
        <dbReference type="SAM" id="Coils"/>
    </source>
</evidence>
<comment type="similarity">
    <text evidence="7">Belongs to the HD-ZIP homeobox family. Class I subfamily.</text>
</comment>